<keyword evidence="2" id="KW-1185">Reference proteome</keyword>
<evidence type="ECO:0000313" key="2">
    <source>
        <dbReference type="Proteomes" id="UP000272428"/>
    </source>
</evidence>
<reference evidence="1 2" key="1">
    <citation type="submission" date="2018-10" db="EMBL/GenBank/DDBJ databases">
        <title>Genomic Encyclopedia of Archaeal and Bacterial Type Strains, Phase II (KMG-II): from individual species to whole genera.</title>
        <authorList>
            <person name="Goeker M."/>
        </authorList>
    </citation>
    <scope>NUCLEOTIDE SEQUENCE [LARGE SCALE GENOMIC DNA]</scope>
    <source>
        <strain evidence="1 2">DSM 14219</strain>
    </source>
</reference>
<organism evidence="1 2">
    <name type="scientific">Chryseobacterium defluvii</name>
    <dbReference type="NCBI Taxonomy" id="160396"/>
    <lineage>
        <taxon>Bacteria</taxon>
        <taxon>Pseudomonadati</taxon>
        <taxon>Bacteroidota</taxon>
        <taxon>Flavobacteriia</taxon>
        <taxon>Flavobacteriales</taxon>
        <taxon>Weeksellaceae</taxon>
        <taxon>Chryseobacterium group</taxon>
        <taxon>Chryseobacterium</taxon>
    </lineage>
</organism>
<evidence type="ECO:0000313" key="1">
    <source>
        <dbReference type="EMBL" id="RKT01172.1"/>
    </source>
</evidence>
<name>A0A495SNS7_9FLAO</name>
<protein>
    <submittedName>
        <fullName evidence="1">Uncharacterized protein</fullName>
    </submittedName>
</protein>
<gene>
    <name evidence="1" type="ORF">BCF58_0387</name>
</gene>
<accession>A0A495SNS7</accession>
<comment type="caution">
    <text evidence="1">The sequence shown here is derived from an EMBL/GenBank/DDBJ whole genome shotgun (WGS) entry which is preliminary data.</text>
</comment>
<dbReference type="AlphaFoldDB" id="A0A495SNS7"/>
<proteinExistence type="predicted"/>
<sequence length="47" mass="5704">MCNKYIQIYTVIILDYMRRIIKHMIIHKMASEKEAVKTQMMKNSTQK</sequence>
<dbReference type="Proteomes" id="UP000272428">
    <property type="component" value="Unassembled WGS sequence"/>
</dbReference>
<dbReference type="EMBL" id="RBXB01000001">
    <property type="protein sequence ID" value="RKT01172.1"/>
    <property type="molecule type" value="Genomic_DNA"/>
</dbReference>